<feature type="compositionally biased region" description="Basic and acidic residues" evidence="1">
    <location>
        <begin position="377"/>
        <end position="389"/>
    </location>
</feature>
<dbReference type="Proteomes" id="UP000515159">
    <property type="component" value="Chromosome 3"/>
</dbReference>
<proteinExistence type="predicted"/>
<feature type="compositionally biased region" description="Basic and acidic residues" evidence="1">
    <location>
        <begin position="36"/>
        <end position="55"/>
    </location>
</feature>
<protein>
    <submittedName>
        <fullName evidence="3">Uncharacterized protein LOC117356997 isoform X1</fullName>
    </submittedName>
</protein>
<accession>A0A6P8QB44</accession>
<evidence type="ECO:0000256" key="1">
    <source>
        <dbReference type="SAM" id="MobiDB-lite"/>
    </source>
</evidence>
<name>A0A6P8QB44_GEOSA</name>
<dbReference type="OrthoDB" id="8446971at2759"/>
<dbReference type="KEGG" id="gsh:117356997"/>
<evidence type="ECO:0000313" key="2">
    <source>
        <dbReference type="Proteomes" id="UP000515159"/>
    </source>
</evidence>
<dbReference type="AlphaFoldDB" id="A0A6P8QB44"/>
<sequence>MEGRNAVRHSGRGGQMGNSPLEKSARDARSTQPRPGRLDNRNGERSSRVHPDVIQELEKKTKDLITELEHVKRSLDPLALDFINILLQQVRTYRKFLSKPWESEQVRKQSHQREESFPEAEAVPKEGDGHKGKYQIPLDTSVSCGKGSGSQGQVIQPCLQSTVCNVQVLVTGKTFGSDQQFLNRVELRLRSSGTQFWKEDYTTTSDKLLLIFCPISTWLDRDLNHILENIPSHRKAILIVMHFTPNQRLSLYMNGSWIRHGSLLSAVDCRFSEDSGLYDCEMNTEAIISVASKLQQQGRQSREYMLLQHRDLEGRSQKQTDTVQEIGNKTKELMSEIERLKRFVDPLAPDLIDVLVQQVRFYMKLLSKTNQQPPESEQVRKQSDQREESFLEAKAIPEERDEHKGKCQIYQDASRSHEKGCKLQGQGMPSLQSRVFNVQVSITGQTFGSVQQFLNQVELCLHSSGMQLQKENFTPASDKLLLLFCGATSEPGSYIKALDKISNQRKVILVMMHCTPNQSLPSCLNSIQHNSHVEMVDCRISRSSGLFSCELNTEAISSVASKIKQQAEQSKNNIHRDVEEKNLERCSQKQTDIVQEIGSKTEELISEIEHLKQSVDPLVLDLINILVHQVSFYMKLLSKTDQQPLESELVRKQNHQKEESFPEAEAVPKEEDGHKGKCQIPLDASVSCGKGSSSQGQGIQPCLQSTVCSVQILVTGQTFGSEQQFLNQIEQHLRISKAQLQKEDYTLTSDKLLLLFCPVTSRYGTDISNALENIPDQREVILVVMHYSPNKNLPLYPNSSQVQHGSLINSVDCRFSDKSGLYSCRMNTEAITSVASNILQWQSSLKETIR</sequence>
<dbReference type="GeneID" id="117356997"/>
<feature type="compositionally biased region" description="Basic and acidic residues" evidence="1">
    <location>
        <begin position="107"/>
        <end position="131"/>
    </location>
</feature>
<dbReference type="PANTHER" id="PTHR34488">
    <property type="entry name" value="SI:CH211-245H14.1-RELATED"/>
    <property type="match status" value="1"/>
</dbReference>
<gene>
    <name evidence="3" type="primary">LOC117356997</name>
</gene>
<evidence type="ECO:0000313" key="3">
    <source>
        <dbReference type="RefSeq" id="XP_033792955.1"/>
    </source>
</evidence>
<dbReference type="InParanoid" id="A0A6P8QB44"/>
<reference evidence="3" key="1">
    <citation type="submission" date="2025-08" db="UniProtKB">
        <authorList>
            <consortium name="RefSeq"/>
        </authorList>
    </citation>
    <scope>IDENTIFICATION</scope>
</reference>
<feature type="compositionally biased region" description="Basic residues" evidence="1">
    <location>
        <begin position="1"/>
        <end position="11"/>
    </location>
</feature>
<organism evidence="2 3">
    <name type="scientific">Geotrypetes seraphini</name>
    <name type="common">Gaboon caecilian</name>
    <name type="synonym">Caecilia seraphini</name>
    <dbReference type="NCBI Taxonomy" id="260995"/>
    <lineage>
        <taxon>Eukaryota</taxon>
        <taxon>Metazoa</taxon>
        <taxon>Chordata</taxon>
        <taxon>Craniata</taxon>
        <taxon>Vertebrata</taxon>
        <taxon>Euteleostomi</taxon>
        <taxon>Amphibia</taxon>
        <taxon>Gymnophiona</taxon>
        <taxon>Geotrypetes</taxon>
    </lineage>
</organism>
<dbReference type="RefSeq" id="XP_033792955.1">
    <property type="nucleotide sequence ID" value="XM_033937064.1"/>
</dbReference>
<feature type="compositionally biased region" description="Basic and acidic residues" evidence="1">
    <location>
        <begin position="651"/>
        <end position="675"/>
    </location>
</feature>
<keyword evidence="2" id="KW-1185">Reference proteome</keyword>
<feature type="region of interest" description="Disordered" evidence="1">
    <location>
        <begin position="1"/>
        <end position="55"/>
    </location>
</feature>
<feature type="region of interest" description="Disordered" evidence="1">
    <location>
        <begin position="651"/>
        <end position="676"/>
    </location>
</feature>
<feature type="region of interest" description="Disordered" evidence="1">
    <location>
        <begin position="107"/>
        <end position="132"/>
    </location>
</feature>
<feature type="region of interest" description="Disordered" evidence="1">
    <location>
        <begin position="370"/>
        <end position="389"/>
    </location>
</feature>
<dbReference type="PANTHER" id="PTHR34488:SF1">
    <property type="entry name" value="SI:CH211-245H14.1-RELATED"/>
    <property type="match status" value="1"/>
</dbReference>